<dbReference type="GO" id="GO:0006313">
    <property type="term" value="P:DNA transposition"/>
    <property type="evidence" value="ECO:0007669"/>
    <property type="project" value="InterPro"/>
</dbReference>
<feature type="compositionally biased region" description="Basic residues" evidence="1">
    <location>
        <begin position="13"/>
        <end position="26"/>
    </location>
</feature>
<proteinExistence type="predicted"/>
<dbReference type="EMBL" id="PUIA01000057">
    <property type="protein sequence ID" value="PQO27345.1"/>
    <property type="molecule type" value="Genomic_DNA"/>
</dbReference>
<evidence type="ECO:0000313" key="4">
    <source>
        <dbReference type="Proteomes" id="UP000240009"/>
    </source>
</evidence>
<feature type="region of interest" description="Disordered" evidence="1">
    <location>
        <begin position="1"/>
        <end position="26"/>
    </location>
</feature>
<dbReference type="AlphaFoldDB" id="A0A2S8F5A0"/>
<dbReference type="PANTHER" id="PTHR30007">
    <property type="entry name" value="PHP DOMAIN PROTEIN"/>
    <property type="match status" value="1"/>
</dbReference>
<dbReference type="PANTHER" id="PTHR30007:SF1">
    <property type="entry name" value="BLR1914 PROTEIN"/>
    <property type="match status" value="1"/>
</dbReference>
<dbReference type="Proteomes" id="UP000240009">
    <property type="component" value="Unassembled WGS sequence"/>
</dbReference>
<dbReference type="InterPro" id="IPR002559">
    <property type="entry name" value="Transposase_11"/>
</dbReference>
<dbReference type="Pfam" id="PF01609">
    <property type="entry name" value="DDE_Tnp_1"/>
    <property type="match status" value="1"/>
</dbReference>
<dbReference type="GO" id="GO:0004803">
    <property type="term" value="F:transposase activity"/>
    <property type="evidence" value="ECO:0007669"/>
    <property type="project" value="InterPro"/>
</dbReference>
<reference evidence="3 4" key="1">
    <citation type="submission" date="2018-02" db="EMBL/GenBank/DDBJ databases">
        <title>Comparative genomes isolates from brazilian mangrove.</title>
        <authorList>
            <person name="Araujo J.E."/>
            <person name="Taketani R.G."/>
            <person name="Silva M.C.P."/>
            <person name="Loureco M.V."/>
            <person name="Andreote F.D."/>
        </authorList>
    </citation>
    <scope>NUCLEOTIDE SEQUENCE [LARGE SCALE GENOMIC DNA]</scope>
    <source>
        <strain evidence="3 4">HEX-2 MGV</strain>
    </source>
</reference>
<protein>
    <submittedName>
        <fullName evidence="3">IS5/IS1182 family transposase</fullName>
    </submittedName>
</protein>
<sequence length="163" mass="19115">MGRSVYGRQLCSGKKRGHDVGKTKRGKGTKWMVVADGQGVPLACSVHSASKAEVRLAEETLQKAKFPEKPTPVVADKAYDSDKLREELAEQNWELVCPHRKNRKRKPRQDGRKLRRYRRRWIVERTISWIGNFRRLVVRYEHHSWIYQAFMHVACGLICLRRF</sequence>
<accession>A0A2S8F5A0</accession>
<comment type="caution">
    <text evidence="3">The sequence shown here is derived from an EMBL/GenBank/DDBJ whole genome shotgun (WGS) entry which is preliminary data.</text>
</comment>
<gene>
    <name evidence="3" type="ORF">C5Y96_17530</name>
</gene>
<evidence type="ECO:0000256" key="1">
    <source>
        <dbReference type="SAM" id="MobiDB-lite"/>
    </source>
</evidence>
<evidence type="ECO:0000313" key="3">
    <source>
        <dbReference type="EMBL" id="PQO27345.1"/>
    </source>
</evidence>
<feature type="domain" description="Transposase IS4-like" evidence="2">
    <location>
        <begin position="12"/>
        <end position="154"/>
    </location>
</feature>
<organism evidence="3 4">
    <name type="scientific">Blastopirellula marina</name>
    <dbReference type="NCBI Taxonomy" id="124"/>
    <lineage>
        <taxon>Bacteria</taxon>
        <taxon>Pseudomonadati</taxon>
        <taxon>Planctomycetota</taxon>
        <taxon>Planctomycetia</taxon>
        <taxon>Pirellulales</taxon>
        <taxon>Pirellulaceae</taxon>
        <taxon>Blastopirellula</taxon>
    </lineage>
</organism>
<evidence type="ECO:0000259" key="2">
    <source>
        <dbReference type="Pfam" id="PF01609"/>
    </source>
</evidence>
<dbReference type="GO" id="GO:0003677">
    <property type="term" value="F:DNA binding"/>
    <property type="evidence" value="ECO:0007669"/>
    <property type="project" value="InterPro"/>
</dbReference>
<name>A0A2S8F5A0_9BACT</name>
<dbReference type="NCBIfam" id="NF033580">
    <property type="entry name" value="transpos_IS5_3"/>
    <property type="match status" value="1"/>
</dbReference>